<reference evidence="2" key="1">
    <citation type="submission" date="2020-07" db="EMBL/GenBank/DDBJ databases">
        <authorList>
            <person name="Nazaruddin N."/>
        </authorList>
    </citation>
    <scope>NUCLEOTIDE SEQUENCE</scope>
</reference>
<dbReference type="GO" id="GO:0051959">
    <property type="term" value="F:dynein light intermediate chain binding"/>
    <property type="evidence" value="ECO:0007669"/>
    <property type="project" value="InterPro"/>
</dbReference>
<evidence type="ECO:0000313" key="2">
    <source>
        <dbReference type="EMBL" id="CAD1474726.1"/>
    </source>
</evidence>
<dbReference type="PANTHER" id="PTHR22878:SF70">
    <property type="entry name" value="DYNEIN HEAVY CHAIN 2, AXONEMAL"/>
    <property type="match status" value="1"/>
</dbReference>
<accession>A0A6V7H7R8</accession>
<feature type="domain" description="Dynein heavy chain linker" evidence="1">
    <location>
        <begin position="117"/>
        <end position="491"/>
    </location>
</feature>
<dbReference type="GO" id="GO:0045505">
    <property type="term" value="F:dynein intermediate chain binding"/>
    <property type="evidence" value="ECO:0007669"/>
    <property type="project" value="InterPro"/>
</dbReference>
<name>A0A6V7H7R8_9HYME</name>
<gene>
    <name evidence="2" type="ORF">MHI_LOCUS485524</name>
</gene>
<dbReference type="GO" id="GO:0007018">
    <property type="term" value="P:microtubule-based movement"/>
    <property type="evidence" value="ECO:0007669"/>
    <property type="project" value="InterPro"/>
</dbReference>
<evidence type="ECO:0000259" key="1">
    <source>
        <dbReference type="Pfam" id="PF08393"/>
    </source>
</evidence>
<proteinExistence type="predicted"/>
<dbReference type="OrthoDB" id="7603488at2759"/>
<dbReference type="Pfam" id="PF08393">
    <property type="entry name" value="DHC_N2"/>
    <property type="match status" value="1"/>
</dbReference>
<dbReference type="AlphaFoldDB" id="A0A6V7H7R8"/>
<dbReference type="InterPro" id="IPR026983">
    <property type="entry name" value="DHC"/>
</dbReference>
<dbReference type="InterPro" id="IPR042228">
    <property type="entry name" value="Dynein_linker_3"/>
</dbReference>
<dbReference type="PANTHER" id="PTHR22878">
    <property type="entry name" value="DYNEIN HEAVY CHAIN 6, AXONEMAL-LIKE-RELATED"/>
    <property type="match status" value="1"/>
</dbReference>
<comment type="caution">
    <text evidence="2">The sequence shown here is derived from an EMBL/GenBank/DDBJ whole genome shotgun (WGS) entry which is preliminary data.</text>
</comment>
<dbReference type="InterPro" id="IPR013602">
    <property type="entry name" value="Dynein_heavy_linker"/>
</dbReference>
<dbReference type="Gene3D" id="1.20.140.100">
    <property type="entry name" value="Dynein heavy chain, N-terminal domain 2"/>
    <property type="match status" value="1"/>
</dbReference>
<dbReference type="EMBL" id="CAJDYZ010007869">
    <property type="protein sequence ID" value="CAD1474726.1"/>
    <property type="molecule type" value="Genomic_DNA"/>
</dbReference>
<protein>
    <recommendedName>
        <fullName evidence="1">Dynein heavy chain linker domain-containing protein</fullName>
    </recommendedName>
</protein>
<dbReference type="InterPro" id="IPR042222">
    <property type="entry name" value="Dynein_2_N"/>
</dbReference>
<dbReference type="Gene3D" id="3.20.180.20">
    <property type="entry name" value="Dynein heavy chain, N-terminal domain 2"/>
    <property type="match status" value="1"/>
</dbReference>
<dbReference type="Proteomes" id="UP000752696">
    <property type="component" value="Unassembled WGS sequence"/>
</dbReference>
<keyword evidence="3" id="KW-1185">Reference proteome</keyword>
<sequence length="627" mass="73527">MKEKLFIRCGTLWYYTNRYYKLADIFEQHRSIVASKIGEFQSILERKMEQFERELKMYAKYCNELQYWGNVEEIYRYKKKADRLESKLIAAMDTIDGFNEEEELFGWPLSHYPLRKTTADKLAPYKRLYDTTCEFLTNYDTWMNSMIGSYEPEAIETATAIAQRTIYKLERSIQEPITKRLVETVRTRMDEFKEHVPVIATLGNPSLKSRHWEQISEIVGFPIKILDYGLADYVTKFEGISEAATKEGNLERALVRMHLDWTEIAFVVNPYRDTGTYVIASIDDIQLLLDDHLIKAQTMKNSLYIKPFEKETLDWESKLLLLQSIIDYWLQVQAIWMYLEPIFSSADIQQQMPEEGRRFSAVDKIWREMMLSVAADPRVMSVVGIDKMLERLKKCINLLDLIQKGLAAYLEKKRLYFPRFFFLVQPHLKKCFEGIARVNFTLDFEITVIKSSEGEEIILRDTIDTTAARGQVEKWLLQLESSMKKSVKAQVVLAKDAYLRQIRSRWALEWPGQTILCISKLYWTADVTAVLSKMDSTMEDLNNYIDGCTNELNEIVKLVRGTLSMQNRITLEALVTMDVHSRDVVAELYKERVVAATDFKWLAQLRYYWMVGANDGRSKNVEERRRK</sequence>
<organism evidence="2 3">
    <name type="scientific">Heterotrigona itama</name>
    <dbReference type="NCBI Taxonomy" id="395501"/>
    <lineage>
        <taxon>Eukaryota</taxon>
        <taxon>Metazoa</taxon>
        <taxon>Ecdysozoa</taxon>
        <taxon>Arthropoda</taxon>
        <taxon>Hexapoda</taxon>
        <taxon>Insecta</taxon>
        <taxon>Pterygota</taxon>
        <taxon>Neoptera</taxon>
        <taxon>Endopterygota</taxon>
        <taxon>Hymenoptera</taxon>
        <taxon>Apocrita</taxon>
        <taxon>Aculeata</taxon>
        <taxon>Apoidea</taxon>
        <taxon>Anthophila</taxon>
        <taxon>Apidae</taxon>
        <taxon>Heterotrigona</taxon>
    </lineage>
</organism>
<dbReference type="Gene3D" id="1.20.58.1120">
    <property type="match status" value="1"/>
</dbReference>
<dbReference type="GO" id="GO:0030286">
    <property type="term" value="C:dynein complex"/>
    <property type="evidence" value="ECO:0007669"/>
    <property type="project" value="InterPro"/>
</dbReference>
<dbReference type="FunFam" id="1.20.140.100:FF:000004">
    <property type="entry name" value="Dynein axonemal heavy chain 6"/>
    <property type="match status" value="1"/>
</dbReference>
<evidence type="ECO:0000313" key="3">
    <source>
        <dbReference type="Proteomes" id="UP000752696"/>
    </source>
</evidence>